<reference evidence="1 2" key="1">
    <citation type="submission" date="2024-03" db="EMBL/GenBank/DDBJ databases">
        <title>The Acrasis kona genome and developmental transcriptomes reveal deep origins of eukaryotic multicellular pathways.</title>
        <authorList>
            <person name="Sheikh S."/>
            <person name="Fu C.-J."/>
            <person name="Brown M.W."/>
            <person name="Baldauf S.L."/>
        </authorList>
    </citation>
    <scope>NUCLEOTIDE SEQUENCE [LARGE SCALE GENOMIC DNA]</scope>
    <source>
        <strain evidence="1 2">ATCC MYA-3509</strain>
    </source>
</reference>
<feature type="non-terminal residue" evidence="1">
    <location>
        <position position="1"/>
    </location>
</feature>
<gene>
    <name evidence="1" type="ORF">AKO1_003369</name>
</gene>
<protein>
    <recommendedName>
        <fullName evidence="3">Vitellogenin</fullName>
    </recommendedName>
</protein>
<sequence length="666" mass="76246">EQLSLGFEVEASCYIQHCKTIVYATIDGAKQSTTMWSRHIDSNESIMLTELPSCKVHEIKEGHKGGAWIFSQDNIHYVHNVTVKDGKVDGSDATYTYAVIKSVLDIKAKAATPLSAQSSSNLYVAKHIHAPTGQLYLLNVSGHVHRWSPTTNNTNPIDRIIIDTRQIISTPGLTPHFMDVLSRHTKFVEQVNRYQNNSTAAALQTIKKEAQRIRNLKTLEVGMMHDSILCVTNRDLFILIEPNTTAVIAQVEVPNDVVLDSQNEGMGSNPNAKTIMWSVDASSLQHGIFCSTGLFETRINISLVVKHLTDKIKNKTIDLAHMWNLDAPIKCYDQAQDQQHLCEKLQNPTLAWTTCKSICSQQDMMEQVDTFLTHQDYEKFTVLNKSTFNALNKSVQLSKQQIQNLSLQDQSQIMHPTFQNDLSQCTFAELYEKGRSSDYKNVLDHIKMELKGIMLDVIEQDCSEKIQLLFNLMVDLMFSHDCLQLVDLVEELRLQKIESLQSKIETLSPEKNVNQMNQLTAQLRVDWYQKYSKRILRELMHVTDCTVDQCITLSKLYKWDDDFLAAFKVLESKELTDLILELMVDYKSQDLYERYHLLNQLIGYSSKHNDPRLWKIVHHLQPKEYNVFAMNQHLELTQSDDSSIFAQGDELCLEDVMCGYRSIVTK</sequence>
<dbReference type="EMBL" id="JAOPGA020001167">
    <property type="protein sequence ID" value="KAL0485791.1"/>
    <property type="molecule type" value="Genomic_DNA"/>
</dbReference>
<evidence type="ECO:0000313" key="1">
    <source>
        <dbReference type="EMBL" id="KAL0485791.1"/>
    </source>
</evidence>
<evidence type="ECO:0008006" key="3">
    <source>
        <dbReference type="Google" id="ProtNLM"/>
    </source>
</evidence>
<accession>A0AAW2Z9L2</accession>
<proteinExistence type="predicted"/>
<organism evidence="1 2">
    <name type="scientific">Acrasis kona</name>
    <dbReference type="NCBI Taxonomy" id="1008807"/>
    <lineage>
        <taxon>Eukaryota</taxon>
        <taxon>Discoba</taxon>
        <taxon>Heterolobosea</taxon>
        <taxon>Tetramitia</taxon>
        <taxon>Eutetramitia</taxon>
        <taxon>Acrasidae</taxon>
        <taxon>Acrasis</taxon>
    </lineage>
</organism>
<dbReference type="Proteomes" id="UP001431209">
    <property type="component" value="Unassembled WGS sequence"/>
</dbReference>
<keyword evidence="2" id="KW-1185">Reference proteome</keyword>
<name>A0AAW2Z9L2_9EUKA</name>
<dbReference type="AlphaFoldDB" id="A0AAW2Z9L2"/>
<evidence type="ECO:0000313" key="2">
    <source>
        <dbReference type="Proteomes" id="UP001431209"/>
    </source>
</evidence>
<comment type="caution">
    <text evidence="1">The sequence shown here is derived from an EMBL/GenBank/DDBJ whole genome shotgun (WGS) entry which is preliminary data.</text>
</comment>